<dbReference type="InterPro" id="IPR036917">
    <property type="entry name" value="Orange_carotenoid-bd_N_sf"/>
</dbReference>
<dbReference type="Pfam" id="PF09150">
    <property type="entry name" value="Carot_N"/>
    <property type="match status" value="1"/>
</dbReference>
<dbReference type="GO" id="GO:0031404">
    <property type="term" value="F:chloride ion binding"/>
    <property type="evidence" value="ECO:0007669"/>
    <property type="project" value="InterPro"/>
</dbReference>
<dbReference type="HOGENOM" id="CLU_075069_2_0_3"/>
<evidence type="ECO:0000313" key="4">
    <source>
        <dbReference type="Proteomes" id="UP000001203"/>
    </source>
</evidence>
<protein>
    <recommendedName>
        <fullName evidence="2">OCP N-terminal domain-containing protein</fullName>
    </recommendedName>
</protein>
<evidence type="ECO:0000256" key="1">
    <source>
        <dbReference type="PROSITE-ProRule" id="PRU01109"/>
    </source>
</evidence>
<proteinExistence type="inferred from homology"/>
<dbReference type="KEGG" id="cyt:cce_1537"/>
<keyword evidence="1" id="KW-0157">Chromophore</keyword>
<dbReference type="GO" id="GO:0016037">
    <property type="term" value="P:light absorption"/>
    <property type="evidence" value="ECO:0007669"/>
    <property type="project" value="UniProtKB-UniRule"/>
</dbReference>
<reference evidence="3 4" key="1">
    <citation type="journal article" date="2008" name="Proc. Natl. Acad. Sci. U.S.A.">
        <title>The genome of Cyanothece 51142, a unicellular diazotrophic cyanobacterium important in the marine nitrogen cycle.</title>
        <authorList>
            <person name="Welsh E.A."/>
            <person name="Liberton M."/>
            <person name="Stoeckel J."/>
            <person name="Loh T."/>
            <person name="Elvitigala T."/>
            <person name="Wang C."/>
            <person name="Wollam A."/>
            <person name="Fulton R.S."/>
            <person name="Clifton S.W."/>
            <person name="Jacobs J.M."/>
            <person name="Aurora R."/>
            <person name="Ghosh B.K."/>
            <person name="Sherman L.A."/>
            <person name="Smith R.D."/>
            <person name="Wilson R.K."/>
            <person name="Pakrasi H.B."/>
        </authorList>
    </citation>
    <scope>NUCLEOTIDE SEQUENCE [LARGE SCALE GENOMIC DNA]</scope>
    <source>
        <strain evidence="4">ATCC 51142 / BH68</strain>
    </source>
</reference>
<dbReference type="GO" id="GO:0030089">
    <property type="term" value="C:phycobilisome"/>
    <property type="evidence" value="ECO:0007669"/>
    <property type="project" value="UniProtKB-UniRule"/>
</dbReference>
<keyword evidence="4" id="KW-1185">Reference proteome</keyword>
<sequence length="161" mass="17680">MVYTAPNFNTQAIDVTSVTEQFQSLSTDDKLGLLWVAYTEIGRSITPAAPGAARLQFAQGLIDQIKNMSQDQQLQAMRDLANKVSTPVTRAYGVLTNNTKLAFWYQLAELMEAGVVIPVPPSYQLTEKANNTLLAIQSLDFNQQITVLRNAVCDMGIDPLA</sequence>
<dbReference type="AlphaFoldDB" id="B1WXE3"/>
<name>B1WXE3_CROS5</name>
<dbReference type="SMR" id="B1WXE3"/>
<keyword evidence="1" id="KW-0042">Antenna complex</keyword>
<dbReference type="OrthoDB" id="511607at2"/>
<keyword evidence="1" id="KW-0793">Thylakoid</keyword>
<accession>B1WXE3</accession>
<dbReference type="STRING" id="43989.cce_1537"/>
<dbReference type="Gene3D" id="1.10.2090.10">
    <property type="entry name" value="Orange carotenoid-binding protein, N-terminal domain"/>
    <property type="match status" value="1"/>
</dbReference>
<dbReference type="InterPro" id="IPR015233">
    <property type="entry name" value="Orange_carotenoid-bd_N"/>
</dbReference>
<evidence type="ECO:0000259" key="2">
    <source>
        <dbReference type="PROSITE" id="PS51773"/>
    </source>
</evidence>
<dbReference type="eggNOG" id="COG3631">
    <property type="taxonomic scope" value="Bacteria"/>
</dbReference>
<comment type="similarity">
    <text evidence="1">Belongs to the orange carotenoid-binding protein family.</text>
</comment>
<dbReference type="EMBL" id="CP000806">
    <property type="protein sequence ID" value="ACB50887.1"/>
    <property type="molecule type" value="Genomic_DNA"/>
</dbReference>
<dbReference type="Proteomes" id="UP000001203">
    <property type="component" value="Chromosome circular"/>
</dbReference>
<keyword evidence="1" id="KW-0472">Membrane</keyword>
<dbReference type="PROSITE" id="PS51773">
    <property type="entry name" value="OCP_N"/>
    <property type="match status" value="1"/>
</dbReference>
<organism evidence="3 4">
    <name type="scientific">Crocosphaera subtropica (strain ATCC 51142 / BH68)</name>
    <name type="common">Cyanothece sp. (strain ATCC 51142)</name>
    <dbReference type="NCBI Taxonomy" id="43989"/>
    <lineage>
        <taxon>Bacteria</taxon>
        <taxon>Bacillati</taxon>
        <taxon>Cyanobacteriota</taxon>
        <taxon>Cyanophyceae</taxon>
        <taxon>Oscillatoriophycideae</taxon>
        <taxon>Chroococcales</taxon>
        <taxon>Aphanothecaceae</taxon>
        <taxon>Crocosphaera</taxon>
        <taxon>Crocosphaera subtropica</taxon>
    </lineage>
</organism>
<dbReference type="SUPFAM" id="SSF81930">
    <property type="entry name" value="Orange carotenoid protein, N-terminal domain"/>
    <property type="match status" value="1"/>
</dbReference>
<feature type="domain" description="OCP N-terminal" evidence="2">
    <location>
        <begin position="12"/>
        <end position="161"/>
    </location>
</feature>
<dbReference type="RefSeq" id="WP_009544343.1">
    <property type="nucleotide sequence ID" value="NC_010546.1"/>
</dbReference>
<gene>
    <name evidence="3" type="ordered locus">cce_1537</name>
</gene>
<keyword evidence="1" id="KW-0605">Phycobilisome</keyword>
<evidence type="ECO:0000313" key="3">
    <source>
        <dbReference type="EMBL" id="ACB50887.1"/>
    </source>
</evidence>